<accession>A0A510Y013</accession>
<dbReference type="OrthoDB" id="9796958at2"/>
<evidence type="ECO:0000313" key="2">
    <source>
        <dbReference type="EMBL" id="GEK56608.1"/>
    </source>
</evidence>
<dbReference type="InterPro" id="IPR050993">
    <property type="entry name" value="Isochorismatase_domain"/>
</dbReference>
<dbReference type="EMBL" id="BJUM01000045">
    <property type="protein sequence ID" value="GEK56608.1"/>
    <property type="molecule type" value="Genomic_DNA"/>
</dbReference>
<sequence>MNNLDAQQSMLLIIDIQTKLSPAINNFSSLLDCALKLVQGSNVLSIPIMVTEQYPQGLGFTHPLLKKELNLSAYFNKTHFSACNEPEFLQSITGYERPEVVVIGTEAHVCVLQTCLDLLDKGFKVVIAADAIGSRNKRHKKIAIEQMRDAGAIISSVESIIFQWTKKAATSKFKEILKIIK</sequence>
<dbReference type="GO" id="GO:0016787">
    <property type="term" value="F:hydrolase activity"/>
    <property type="evidence" value="ECO:0007669"/>
    <property type="project" value="UniProtKB-KW"/>
</dbReference>
<dbReference type="Gene3D" id="3.40.50.850">
    <property type="entry name" value="Isochorismatase-like"/>
    <property type="match status" value="1"/>
</dbReference>
<dbReference type="SUPFAM" id="SSF52499">
    <property type="entry name" value="Isochorismatase-like hydrolases"/>
    <property type="match status" value="1"/>
</dbReference>
<comment type="caution">
    <text evidence="2">The sequence shown here is derived from an EMBL/GenBank/DDBJ whole genome shotgun (WGS) entry which is preliminary data.</text>
</comment>
<gene>
    <name evidence="2" type="ORF">PES01_34530</name>
</gene>
<proteinExistence type="predicted"/>
<organism evidence="2 3">
    <name type="scientific">Pseudoalteromonas espejiana</name>
    <dbReference type="NCBI Taxonomy" id="28107"/>
    <lineage>
        <taxon>Bacteria</taxon>
        <taxon>Pseudomonadati</taxon>
        <taxon>Pseudomonadota</taxon>
        <taxon>Gammaproteobacteria</taxon>
        <taxon>Alteromonadales</taxon>
        <taxon>Pseudoalteromonadaceae</taxon>
        <taxon>Pseudoalteromonas</taxon>
    </lineage>
</organism>
<dbReference type="AlphaFoldDB" id="A0A510Y013"/>
<keyword evidence="3" id="KW-1185">Reference proteome</keyword>
<name>A0A510Y013_9GAMM</name>
<dbReference type="PANTHER" id="PTHR14119">
    <property type="entry name" value="HYDROLASE"/>
    <property type="match status" value="1"/>
</dbReference>
<dbReference type="PANTHER" id="PTHR14119:SF3">
    <property type="entry name" value="ISOCHORISMATASE DOMAIN-CONTAINING PROTEIN 2"/>
    <property type="match status" value="1"/>
</dbReference>
<dbReference type="RefSeq" id="WP_089349564.1">
    <property type="nucleotide sequence ID" value="NZ_BJUM01000045.1"/>
</dbReference>
<reference evidence="2 3" key="1">
    <citation type="submission" date="2019-07" db="EMBL/GenBank/DDBJ databases">
        <title>Whole genome shotgun sequence of Pseudoalteromonas espejiana NBRC 102222.</title>
        <authorList>
            <person name="Hosoyama A."/>
            <person name="Uohara A."/>
            <person name="Ohji S."/>
            <person name="Ichikawa N."/>
        </authorList>
    </citation>
    <scope>NUCLEOTIDE SEQUENCE [LARGE SCALE GENOMIC DNA]</scope>
    <source>
        <strain evidence="2 3">NBRC 102222</strain>
    </source>
</reference>
<evidence type="ECO:0000313" key="3">
    <source>
        <dbReference type="Proteomes" id="UP000321419"/>
    </source>
</evidence>
<dbReference type="Pfam" id="PF00857">
    <property type="entry name" value="Isochorismatase"/>
    <property type="match status" value="1"/>
</dbReference>
<dbReference type="InterPro" id="IPR036380">
    <property type="entry name" value="Isochorismatase-like_sf"/>
</dbReference>
<feature type="domain" description="Isochorismatase-like" evidence="1">
    <location>
        <begin position="9"/>
        <end position="158"/>
    </location>
</feature>
<dbReference type="Proteomes" id="UP000321419">
    <property type="component" value="Unassembled WGS sequence"/>
</dbReference>
<protein>
    <submittedName>
        <fullName evidence="2">Hydrolase</fullName>
    </submittedName>
</protein>
<evidence type="ECO:0000259" key="1">
    <source>
        <dbReference type="Pfam" id="PF00857"/>
    </source>
</evidence>
<dbReference type="InterPro" id="IPR000868">
    <property type="entry name" value="Isochorismatase-like_dom"/>
</dbReference>
<keyword evidence="2" id="KW-0378">Hydrolase</keyword>